<comment type="caution">
    <text evidence="2">The sequence shown here is derived from an EMBL/GenBank/DDBJ whole genome shotgun (WGS) entry which is preliminary data.</text>
</comment>
<keyword evidence="3" id="KW-1185">Reference proteome</keyword>
<accession>K0R383</accession>
<feature type="region of interest" description="Disordered" evidence="1">
    <location>
        <begin position="70"/>
        <end position="107"/>
    </location>
</feature>
<gene>
    <name evidence="2" type="ORF">THAOC_33991</name>
</gene>
<organism evidence="2 3">
    <name type="scientific">Thalassiosira oceanica</name>
    <name type="common">Marine diatom</name>
    <dbReference type="NCBI Taxonomy" id="159749"/>
    <lineage>
        <taxon>Eukaryota</taxon>
        <taxon>Sar</taxon>
        <taxon>Stramenopiles</taxon>
        <taxon>Ochrophyta</taxon>
        <taxon>Bacillariophyta</taxon>
        <taxon>Coscinodiscophyceae</taxon>
        <taxon>Thalassiosirophycidae</taxon>
        <taxon>Thalassiosirales</taxon>
        <taxon>Thalassiosiraceae</taxon>
        <taxon>Thalassiosira</taxon>
    </lineage>
</organism>
<name>K0R383_THAOC</name>
<dbReference type="EMBL" id="AGNL01047119">
    <property type="protein sequence ID" value="EJK47298.1"/>
    <property type="molecule type" value="Genomic_DNA"/>
</dbReference>
<dbReference type="Proteomes" id="UP000266841">
    <property type="component" value="Unassembled WGS sequence"/>
</dbReference>
<evidence type="ECO:0000313" key="3">
    <source>
        <dbReference type="Proteomes" id="UP000266841"/>
    </source>
</evidence>
<evidence type="ECO:0000313" key="2">
    <source>
        <dbReference type="EMBL" id="EJK47298.1"/>
    </source>
</evidence>
<dbReference type="AlphaFoldDB" id="K0R383"/>
<reference evidence="2 3" key="1">
    <citation type="journal article" date="2012" name="Genome Biol.">
        <title>Genome and low-iron response of an oceanic diatom adapted to chronic iron limitation.</title>
        <authorList>
            <person name="Lommer M."/>
            <person name="Specht M."/>
            <person name="Roy A.S."/>
            <person name="Kraemer L."/>
            <person name="Andreson R."/>
            <person name="Gutowska M.A."/>
            <person name="Wolf J."/>
            <person name="Bergner S.V."/>
            <person name="Schilhabel M.B."/>
            <person name="Klostermeier U.C."/>
            <person name="Beiko R.G."/>
            <person name="Rosenstiel P."/>
            <person name="Hippler M."/>
            <person name="Laroche J."/>
        </authorList>
    </citation>
    <scope>NUCLEOTIDE SEQUENCE [LARGE SCALE GENOMIC DNA]</scope>
    <source>
        <strain evidence="2 3">CCMP1005</strain>
    </source>
</reference>
<protein>
    <submittedName>
        <fullName evidence="2">Uncharacterized protein</fullName>
    </submittedName>
</protein>
<proteinExistence type="predicted"/>
<evidence type="ECO:0000256" key="1">
    <source>
        <dbReference type="SAM" id="MobiDB-lite"/>
    </source>
</evidence>
<sequence length="107" mass="11669">MLCRFLWPRIVDSPDFESLRGAQLMVPQRRGEANCSTTPSLCQTALGNIKSRLIDEFIPAAAVSSDLQIRTQTGGQATDRAAEVPKTDIGPEEGVDGPRWTHDTAET</sequence>